<dbReference type="Proteomes" id="UP000245783">
    <property type="component" value="Unassembled WGS sequence"/>
</dbReference>
<comment type="catalytic activity">
    <reaction evidence="9">
        <text>L-threonyl-[protein] + ATP = O-phospho-L-threonyl-[protein] + ADP + H(+)</text>
        <dbReference type="Rhea" id="RHEA:46608"/>
        <dbReference type="Rhea" id="RHEA-COMP:11060"/>
        <dbReference type="Rhea" id="RHEA-COMP:11605"/>
        <dbReference type="ChEBI" id="CHEBI:15378"/>
        <dbReference type="ChEBI" id="CHEBI:30013"/>
        <dbReference type="ChEBI" id="CHEBI:30616"/>
        <dbReference type="ChEBI" id="CHEBI:61977"/>
        <dbReference type="ChEBI" id="CHEBI:456216"/>
        <dbReference type="EC" id="2.7.11.1"/>
    </reaction>
</comment>
<dbReference type="EMBL" id="KZ819381">
    <property type="protein sequence ID" value="PWN42320.1"/>
    <property type="molecule type" value="Genomic_DNA"/>
</dbReference>
<comment type="similarity">
    <text evidence="9">Belongs to the protein kinase superfamily. Ser/Thr protein kinase family. Aurora subfamily.</text>
</comment>
<dbReference type="SUPFAM" id="SSF56112">
    <property type="entry name" value="Protein kinase-like (PK-like)"/>
    <property type="match status" value="1"/>
</dbReference>
<dbReference type="FunFam" id="3.30.200.20:FF:000042">
    <property type="entry name" value="Aurora kinase A"/>
    <property type="match status" value="1"/>
</dbReference>
<feature type="compositionally biased region" description="Basic residues" evidence="10">
    <location>
        <begin position="58"/>
        <end position="72"/>
    </location>
</feature>
<evidence type="ECO:0000259" key="11">
    <source>
        <dbReference type="PROSITE" id="PS50011"/>
    </source>
</evidence>
<evidence type="ECO:0000256" key="4">
    <source>
        <dbReference type="ARBA" id="ARBA00022777"/>
    </source>
</evidence>
<gene>
    <name evidence="12" type="ORF">IE81DRAFT_323646</name>
</gene>
<evidence type="ECO:0000256" key="1">
    <source>
        <dbReference type="ARBA" id="ARBA00022527"/>
    </source>
</evidence>
<evidence type="ECO:0000256" key="7">
    <source>
        <dbReference type="PIRSR" id="PIRSR630616-2"/>
    </source>
</evidence>
<evidence type="ECO:0000256" key="5">
    <source>
        <dbReference type="ARBA" id="ARBA00022840"/>
    </source>
</evidence>
<feature type="compositionally biased region" description="Polar residues" evidence="10">
    <location>
        <begin position="76"/>
        <end position="95"/>
    </location>
</feature>
<evidence type="ECO:0000313" key="13">
    <source>
        <dbReference type="Proteomes" id="UP000245783"/>
    </source>
</evidence>
<dbReference type="GO" id="GO:0004674">
    <property type="term" value="F:protein serine/threonine kinase activity"/>
    <property type="evidence" value="ECO:0007669"/>
    <property type="project" value="UniProtKB-KW"/>
</dbReference>
<dbReference type="InterPro" id="IPR011009">
    <property type="entry name" value="Kinase-like_dom_sf"/>
</dbReference>
<accession>A0A316VXW2</accession>
<evidence type="ECO:0000256" key="6">
    <source>
        <dbReference type="PIRSR" id="PIRSR630616-1"/>
    </source>
</evidence>
<keyword evidence="3 7" id="KW-0547">Nucleotide-binding</keyword>
<dbReference type="AlphaFoldDB" id="A0A316VXW2"/>
<dbReference type="GO" id="GO:0005524">
    <property type="term" value="F:ATP binding"/>
    <property type="evidence" value="ECO:0007669"/>
    <property type="project" value="UniProtKB-UniRule"/>
</dbReference>
<evidence type="ECO:0000256" key="3">
    <source>
        <dbReference type="ARBA" id="ARBA00022741"/>
    </source>
</evidence>
<dbReference type="CDD" id="cd14007">
    <property type="entry name" value="STKc_Aurora"/>
    <property type="match status" value="1"/>
</dbReference>
<feature type="cross-link" description="Glycyl lysine isopeptide (Lys-Gly) (interchain with G-Cter in SUMO2)" evidence="8">
    <location>
        <position position="305"/>
    </location>
</feature>
<feature type="binding site" evidence="7">
    <location>
        <begin position="307"/>
        <end position="308"/>
    </location>
    <ligand>
        <name>ATP</name>
        <dbReference type="ChEBI" id="CHEBI:30616"/>
    </ligand>
</feature>
<comment type="catalytic activity">
    <reaction evidence="9">
        <text>L-seryl-[protein] + ATP = O-phospho-L-seryl-[protein] + ADP + H(+)</text>
        <dbReference type="Rhea" id="RHEA:17989"/>
        <dbReference type="Rhea" id="RHEA-COMP:9863"/>
        <dbReference type="Rhea" id="RHEA-COMP:11604"/>
        <dbReference type="ChEBI" id="CHEBI:15378"/>
        <dbReference type="ChEBI" id="CHEBI:29999"/>
        <dbReference type="ChEBI" id="CHEBI:30616"/>
        <dbReference type="ChEBI" id="CHEBI:83421"/>
        <dbReference type="ChEBI" id="CHEBI:456216"/>
        <dbReference type="EC" id="2.7.11.1"/>
    </reaction>
</comment>
<name>A0A316VXW2_9BASI</name>
<keyword evidence="4 9" id="KW-0418">Kinase</keyword>
<dbReference type="FunFam" id="1.10.510.10:FF:000571">
    <property type="entry name" value="Maternal embryonic leucine zipper kinase"/>
    <property type="match status" value="1"/>
</dbReference>
<dbReference type="PANTHER" id="PTHR24350">
    <property type="entry name" value="SERINE/THREONINE-PROTEIN KINASE IAL-RELATED"/>
    <property type="match status" value="1"/>
</dbReference>
<keyword evidence="1 9" id="KW-0723">Serine/threonine-protein kinase</keyword>
<evidence type="ECO:0000256" key="2">
    <source>
        <dbReference type="ARBA" id="ARBA00022679"/>
    </source>
</evidence>
<feature type="domain" description="Protein kinase" evidence="11">
    <location>
        <begin position="172"/>
        <end position="454"/>
    </location>
</feature>
<protein>
    <recommendedName>
        <fullName evidence="9">Aurora kinase</fullName>
        <ecNumber evidence="9">2.7.11.1</ecNumber>
    </recommendedName>
</protein>
<dbReference type="InterPro" id="IPR008271">
    <property type="entry name" value="Ser/Thr_kinase_AS"/>
</dbReference>
<dbReference type="InterPro" id="IPR030616">
    <property type="entry name" value="Aur-like"/>
</dbReference>
<dbReference type="EC" id="2.7.11.1" evidence="9"/>
<dbReference type="PROSITE" id="PS50011">
    <property type="entry name" value="PROTEIN_KINASE_DOM"/>
    <property type="match status" value="1"/>
</dbReference>
<proteinExistence type="inferred from homology"/>
<feature type="binding site" evidence="7">
    <location>
        <position position="207"/>
    </location>
    <ligand>
        <name>ATP</name>
        <dbReference type="ChEBI" id="CHEBI:30616"/>
    </ligand>
</feature>
<dbReference type="PROSITE" id="PS00108">
    <property type="entry name" value="PROTEIN_KINASE_ST"/>
    <property type="match status" value="1"/>
</dbReference>
<dbReference type="Pfam" id="PF00069">
    <property type="entry name" value="Pkinase"/>
    <property type="match status" value="1"/>
</dbReference>
<feature type="region of interest" description="Disordered" evidence="10">
    <location>
        <begin position="496"/>
        <end position="516"/>
    </location>
</feature>
<evidence type="ECO:0000256" key="10">
    <source>
        <dbReference type="SAM" id="MobiDB-lite"/>
    </source>
</evidence>
<keyword evidence="5 7" id="KW-0067">ATP-binding</keyword>
<dbReference type="InterPro" id="IPR000719">
    <property type="entry name" value="Prot_kinase_dom"/>
</dbReference>
<feature type="compositionally biased region" description="Polar residues" evidence="10">
    <location>
        <begin position="41"/>
        <end position="56"/>
    </location>
</feature>
<feature type="binding site" evidence="7">
    <location>
        <position position="321"/>
    </location>
    <ligand>
        <name>ATP</name>
        <dbReference type="ChEBI" id="CHEBI:30616"/>
    </ligand>
</feature>
<dbReference type="RefSeq" id="XP_025369480.1">
    <property type="nucleotide sequence ID" value="XM_025514013.1"/>
</dbReference>
<keyword evidence="2 9" id="KW-0808">Transferase</keyword>
<dbReference type="Gene3D" id="1.10.510.10">
    <property type="entry name" value="Transferase(Phosphotransferase) domain 1"/>
    <property type="match status" value="1"/>
</dbReference>
<reference evidence="12 13" key="1">
    <citation type="journal article" date="2018" name="Mol. Biol. Evol.">
        <title>Broad Genomic Sampling Reveals a Smut Pathogenic Ancestry of the Fungal Clade Ustilaginomycotina.</title>
        <authorList>
            <person name="Kijpornyongpan T."/>
            <person name="Mondo S.J."/>
            <person name="Barry K."/>
            <person name="Sandor L."/>
            <person name="Lee J."/>
            <person name="Lipzen A."/>
            <person name="Pangilinan J."/>
            <person name="LaButti K."/>
            <person name="Hainaut M."/>
            <person name="Henrissat B."/>
            <person name="Grigoriev I.V."/>
            <person name="Spatafora J.W."/>
            <person name="Aime M.C."/>
        </authorList>
    </citation>
    <scope>NUCLEOTIDE SEQUENCE [LARGE SCALE GENOMIC DNA]</scope>
    <source>
        <strain evidence="12 13">MCA 4658</strain>
    </source>
</reference>
<evidence type="ECO:0000256" key="8">
    <source>
        <dbReference type="PIRSR" id="PIRSR630616-3"/>
    </source>
</evidence>
<dbReference type="SMART" id="SM00220">
    <property type="entry name" value="S_TKc"/>
    <property type="match status" value="1"/>
</dbReference>
<dbReference type="FunCoup" id="A0A316VXW2">
    <property type="interactions" value="371"/>
</dbReference>
<feature type="region of interest" description="Disordered" evidence="10">
    <location>
        <begin position="126"/>
        <end position="146"/>
    </location>
</feature>
<dbReference type="GeneID" id="37035883"/>
<feature type="compositionally biased region" description="Low complexity" evidence="10">
    <location>
        <begin position="15"/>
        <end position="31"/>
    </location>
</feature>
<dbReference type="STRING" id="1522189.A0A316VXW2"/>
<evidence type="ECO:0000313" key="12">
    <source>
        <dbReference type="EMBL" id="PWN42320.1"/>
    </source>
</evidence>
<feature type="binding site" evidence="7">
    <location>
        <position position="182"/>
    </location>
    <ligand>
        <name>ATP</name>
        <dbReference type="ChEBI" id="CHEBI:30616"/>
    </ligand>
</feature>
<feature type="region of interest" description="Disordered" evidence="10">
    <location>
        <begin position="1"/>
        <end position="95"/>
    </location>
</feature>
<dbReference type="InParanoid" id="A0A316VXW2"/>
<dbReference type="Gene3D" id="3.30.200.20">
    <property type="entry name" value="Phosphorylase Kinase, domain 1"/>
    <property type="match status" value="1"/>
</dbReference>
<dbReference type="OrthoDB" id="377346at2759"/>
<sequence length="516" mass="57229">MENLQSATSRLDLKGSLAPSAGSSSNANAHSRLAFQVQPLHGNSHSNIPHSPTSIKPQPHHPHHAGQGHLRKGSVDGTSSNNSSRQASATLQAVNTTKPAASASAAGQGASASSAVLRHVDIGKYDGSMERDERKGRRTMTREEDEKAAVLAIDSASNNAHKPTRKWALKEFEVGRAMGKGRFGRVYIARTKADAQGSGAGFIVALKLLYKKEIVSDMLETQVRREIEIQMNLRHPNVLRIYGYFTDQGRIFMALEFAARGEMYKIMSKLRNGKWSEPEAGAFAGQMADGLAYLHSKNVIHRDIKPENLLIGLDNKLKIADFGWSVHAPGDRRTTQCGTLDYMAPELTDPGTPHGHGVDLWAFGILIYEFLNGTPPFDSLDERNVDRDQFETYNHYAATGKKYANFYTKARIKTIDYSFPDEMPNQAKDLVNRLLQVKPAQRLPLDQVMQHPWIKKWDPTCYQRCKEGNYVKDTPAHQVPHVPHWTRIGRLPEDRLGLPPLAPAPGTGGIRKVKKP</sequence>
<feature type="active site" description="Proton acceptor" evidence="6">
    <location>
        <position position="303"/>
    </location>
</feature>
<keyword evidence="13" id="KW-1185">Reference proteome</keyword>
<evidence type="ECO:0000256" key="9">
    <source>
        <dbReference type="RuleBase" id="RU367134"/>
    </source>
</evidence>
<feature type="binding site" evidence="7">
    <location>
        <begin position="256"/>
        <end position="258"/>
    </location>
    <ligand>
        <name>ATP</name>
        <dbReference type="ChEBI" id="CHEBI:30616"/>
    </ligand>
</feature>
<organism evidence="12 13">
    <name type="scientific">Ceraceosorus guamensis</name>
    <dbReference type="NCBI Taxonomy" id="1522189"/>
    <lineage>
        <taxon>Eukaryota</taxon>
        <taxon>Fungi</taxon>
        <taxon>Dikarya</taxon>
        <taxon>Basidiomycota</taxon>
        <taxon>Ustilaginomycotina</taxon>
        <taxon>Exobasidiomycetes</taxon>
        <taxon>Ceraceosorales</taxon>
        <taxon>Ceraceosoraceae</taxon>
        <taxon>Ceraceosorus</taxon>
    </lineage>
</organism>